<evidence type="ECO:0008006" key="4">
    <source>
        <dbReference type="Google" id="ProtNLM"/>
    </source>
</evidence>
<accession>A0A3N6PK17</accession>
<feature type="compositionally biased region" description="Polar residues" evidence="1">
    <location>
        <begin position="102"/>
        <end position="141"/>
    </location>
</feature>
<organism evidence="2 3">
    <name type="scientific">Okeania hirsuta</name>
    <dbReference type="NCBI Taxonomy" id="1458930"/>
    <lineage>
        <taxon>Bacteria</taxon>
        <taxon>Bacillati</taxon>
        <taxon>Cyanobacteriota</taxon>
        <taxon>Cyanophyceae</taxon>
        <taxon>Oscillatoriophycideae</taxon>
        <taxon>Oscillatoriales</taxon>
        <taxon>Microcoleaceae</taxon>
        <taxon>Okeania</taxon>
    </lineage>
</organism>
<keyword evidence="3" id="KW-1185">Reference proteome</keyword>
<evidence type="ECO:0000313" key="2">
    <source>
        <dbReference type="EMBL" id="RQH40929.1"/>
    </source>
</evidence>
<protein>
    <recommendedName>
        <fullName evidence="4">DnaD domain protein</fullName>
    </recommendedName>
</protein>
<dbReference type="EMBL" id="RCBY01000081">
    <property type="protein sequence ID" value="RQH40929.1"/>
    <property type="molecule type" value="Genomic_DNA"/>
</dbReference>
<comment type="caution">
    <text evidence="2">The sequence shown here is derived from an EMBL/GenBank/DDBJ whole genome shotgun (WGS) entry which is preliminary data.</text>
</comment>
<dbReference type="Proteomes" id="UP000269154">
    <property type="component" value="Unassembled WGS sequence"/>
</dbReference>
<proteinExistence type="predicted"/>
<gene>
    <name evidence="2" type="ORF">D5R40_15560</name>
</gene>
<reference evidence="2 3" key="1">
    <citation type="journal article" date="2018" name="ACS Chem. Biol.">
        <title>Ketoreductase domain dysfunction expands chemodiversity: malyngamide biosynthesis in the cyanobacterium Okeania hirsuta.</title>
        <authorList>
            <person name="Moss N.A."/>
            <person name="Leao T."/>
            <person name="Rankin M."/>
            <person name="McCullough T.M."/>
            <person name="Qu P."/>
            <person name="Korobeynikov A."/>
            <person name="Smith J.L."/>
            <person name="Gerwick L."/>
            <person name="Gerwick W.H."/>
        </authorList>
    </citation>
    <scope>NUCLEOTIDE SEQUENCE [LARGE SCALE GENOMIC DNA]</scope>
    <source>
        <strain evidence="2 3">PAB10Feb10-1</strain>
    </source>
</reference>
<dbReference type="AlphaFoldDB" id="A0A3N6PK17"/>
<dbReference type="OrthoDB" id="494931at2"/>
<dbReference type="RefSeq" id="WP_124147732.1">
    <property type="nucleotide sequence ID" value="NZ_CAWOKI010000309.1"/>
</dbReference>
<name>A0A3N6PK17_9CYAN</name>
<evidence type="ECO:0000313" key="3">
    <source>
        <dbReference type="Proteomes" id="UP000269154"/>
    </source>
</evidence>
<feature type="region of interest" description="Disordered" evidence="1">
    <location>
        <begin position="102"/>
        <end position="151"/>
    </location>
</feature>
<evidence type="ECO:0000256" key="1">
    <source>
        <dbReference type="SAM" id="MobiDB-lite"/>
    </source>
</evidence>
<sequence>MTEQSSTFALPEALLNKYDFDLADETSEQLITRWHNKYQVEWLLLAVVEALYLGRYKAVCVEQILTLWERRGQPVYHFNSEFQNIITKNILTNLTSQIDTQSLQPETLPSLSESKPPEYSTSTSVDPSSNPFKASSKNTAQDLVEHIPVKTNQSKIKHTDFYTKLKAFVKKSQASRSNQSKPDRVK</sequence>